<name>A0ABR6BNI1_9PSEU</name>
<feature type="domain" description="Bacterial bifunctional deaminase-reductase C-terminal" evidence="1">
    <location>
        <begin position="3"/>
        <end position="180"/>
    </location>
</feature>
<protein>
    <submittedName>
        <fullName evidence="2">Dihydrofolate reductase</fullName>
    </submittedName>
</protein>
<reference evidence="2 3" key="1">
    <citation type="submission" date="2020-08" db="EMBL/GenBank/DDBJ databases">
        <title>Genomic Encyclopedia of Archaeal and Bacterial Type Strains, Phase II (KMG-II): from individual species to whole genera.</title>
        <authorList>
            <person name="Goeker M."/>
        </authorList>
    </citation>
    <scope>NUCLEOTIDE SEQUENCE [LARGE SCALE GENOMIC DNA]</scope>
    <source>
        <strain evidence="2 3">DSM 43850</strain>
    </source>
</reference>
<dbReference type="PANTHER" id="PTHR38011:SF11">
    <property type="entry name" value="2,5-DIAMINO-6-RIBOSYLAMINO-4(3H)-PYRIMIDINONE 5'-PHOSPHATE REDUCTASE"/>
    <property type="match status" value="1"/>
</dbReference>
<organism evidence="2 3">
    <name type="scientific">Kutzneria viridogrisea</name>
    <dbReference type="NCBI Taxonomy" id="47990"/>
    <lineage>
        <taxon>Bacteria</taxon>
        <taxon>Bacillati</taxon>
        <taxon>Actinomycetota</taxon>
        <taxon>Actinomycetes</taxon>
        <taxon>Pseudonocardiales</taxon>
        <taxon>Pseudonocardiaceae</taxon>
        <taxon>Kutzneria</taxon>
    </lineage>
</organism>
<proteinExistence type="predicted"/>
<dbReference type="Proteomes" id="UP000517916">
    <property type="component" value="Unassembled WGS sequence"/>
</dbReference>
<dbReference type="Gene3D" id="3.40.430.10">
    <property type="entry name" value="Dihydrofolate Reductase, subunit A"/>
    <property type="match status" value="1"/>
</dbReference>
<dbReference type="InterPro" id="IPR024072">
    <property type="entry name" value="DHFR-like_dom_sf"/>
</dbReference>
<dbReference type="InterPro" id="IPR050765">
    <property type="entry name" value="Riboflavin_Biosynth_HTPR"/>
</dbReference>
<evidence type="ECO:0000313" key="2">
    <source>
        <dbReference type="EMBL" id="MBA8928468.1"/>
    </source>
</evidence>
<evidence type="ECO:0000313" key="3">
    <source>
        <dbReference type="Proteomes" id="UP000517916"/>
    </source>
</evidence>
<dbReference type="InterPro" id="IPR002734">
    <property type="entry name" value="RibDG_C"/>
</dbReference>
<dbReference type="EMBL" id="JACJID010000004">
    <property type="protein sequence ID" value="MBA8928468.1"/>
    <property type="molecule type" value="Genomic_DNA"/>
</dbReference>
<comment type="caution">
    <text evidence="2">The sequence shown here is derived from an EMBL/GenBank/DDBJ whole genome shotgun (WGS) entry which is preliminary data.</text>
</comment>
<dbReference type="RefSeq" id="WP_182838909.1">
    <property type="nucleotide sequence ID" value="NZ_BAAABQ010000073.1"/>
</dbReference>
<evidence type="ECO:0000259" key="1">
    <source>
        <dbReference type="Pfam" id="PF01872"/>
    </source>
</evidence>
<dbReference type="SUPFAM" id="SSF53597">
    <property type="entry name" value="Dihydrofolate reductase-like"/>
    <property type="match status" value="1"/>
</dbReference>
<keyword evidence="3" id="KW-1185">Reference proteome</keyword>
<gene>
    <name evidence="2" type="ORF">BC739_005685</name>
</gene>
<dbReference type="Pfam" id="PF01872">
    <property type="entry name" value="RibD_C"/>
    <property type="match status" value="1"/>
</dbReference>
<dbReference type="PANTHER" id="PTHR38011">
    <property type="entry name" value="DIHYDROFOLATE REDUCTASE FAMILY PROTEIN (AFU_ORTHOLOGUE AFUA_8G06820)"/>
    <property type="match status" value="1"/>
</dbReference>
<sequence length="192" mass="21523">MRRVIVMSSVSLDGFFEGPDRELDWHLVDEELHGHFNEELAAMSAFLDGRVTHELMAAYWPTADEDPAASAPEAEFARIWRTMPKYVYSRTLRHADWNTTILRELDVAQVQELKALPGGDMVVGGAELGASFRAHGLVDEYRVYVHPVLLGRGRPLFRPGADRTDLRLLGTRVFGNGVVLLRYGVESSGKRS</sequence>
<accession>A0ABR6BNI1</accession>